<evidence type="ECO:0000313" key="3">
    <source>
        <dbReference type="Proteomes" id="UP000028725"/>
    </source>
</evidence>
<proteinExistence type="predicted"/>
<protein>
    <recommendedName>
        <fullName evidence="4">Lipoprotein</fullName>
    </recommendedName>
</protein>
<feature type="signal peptide" evidence="1">
    <location>
        <begin position="1"/>
        <end position="36"/>
    </location>
</feature>
<evidence type="ECO:0000313" key="2">
    <source>
        <dbReference type="EMBL" id="KFE71466.1"/>
    </source>
</evidence>
<dbReference type="Proteomes" id="UP000028725">
    <property type="component" value="Unassembled WGS sequence"/>
</dbReference>
<accession>A0A085WUV3</accession>
<gene>
    <name evidence="2" type="ORF">DB31_3596</name>
</gene>
<dbReference type="RefSeq" id="WP_044183467.1">
    <property type="nucleotide sequence ID" value="NZ_JMCB01000002.1"/>
</dbReference>
<dbReference type="AlphaFoldDB" id="A0A085WUV3"/>
<reference evidence="2 3" key="1">
    <citation type="submission" date="2014-04" db="EMBL/GenBank/DDBJ databases">
        <title>Genome assembly of Hyalangium minutum DSM 14724.</title>
        <authorList>
            <person name="Sharma G."/>
            <person name="Subramanian S."/>
        </authorList>
    </citation>
    <scope>NUCLEOTIDE SEQUENCE [LARGE SCALE GENOMIC DNA]</scope>
    <source>
        <strain evidence="2 3">DSM 14724</strain>
    </source>
</reference>
<dbReference type="EMBL" id="JMCB01000002">
    <property type="protein sequence ID" value="KFE71466.1"/>
    <property type="molecule type" value="Genomic_DNA"/>
</dbReference>
<keyword evidence="3" id="KW-1185">Reference proteome</keyword>
<sequence>MSDSWRKPRPDGKLPRMKKTPLTVGLLLCLSLPAWAQPAPLDLSKVPQEGKAEQDFVPAGWKIDATTKGDLDKNGKEDVVLELVEEDPKKATGGEFTERSRALVALLSEDGGKLRRAGASNKVLYCTTCQGTLGTGLGGVTRIEKGVLIVDQMSGSREMVHTVLRFRYDPKERKFVFIGEDVEHADRGAGTSTVESTNLLTGAKVTEQREYNPKTDKNTVISSKKSKVAVRKRYLEDADISTYY</sequence>
<comment type="caution">
    <text evidence="2">The sequence shown here is derived from an EMBL/GenBank/DDBJ whole genome shotgun (WGS) entry which is preliminary data.</text>
</comment>
<name>A0A085WUV3_9BACT</name>
<evidence type="ECO:0008006" key="4">
    <source>
        <dbReference type="Google" id="ProtNLM"/>
    </source>
</evidence>
<dbReference type="OrthoDB" id="571914at2"/>
<feature type="chain" id="PRO_5001800012" description="Lipoprotein" evidence="1">
    <location>
        <begin position="37"/>
        <end position="244"/>
    </location>
</feature>
<dbReference type="STRING" id="394096.DB31_3596"/>
<keyword evidence="1" id="KW-0732">Signal</keyword>
<evidence type="ECO:0000256" key="1">
    <source>
        <dbReference type="SAM" id="SignalP"/>
    </source>
</evidence>
<organism evidence="2 3">
    <name type="scientific">Hyalangium minutum</name>
    <dbReference type="NCBI Taxonomy" id="394096"/>
    <lineage>
        <taxon>Bacteria</taxon>
        <taxon>Pseudomonadati</taxon>
        <taxon>Myxococcota</taxon>
        <taxon>Myxococcia</taxon>
        <taxon>Myxococcales</taxon>
        <taxon>Cystobacterineae</taxon>
        <taxon>Archangiaceae</taxon>
        <taxon>Hyalangium</taxon>
    </lineage>
</organism>